<feature type="transmembrane region" description="Helical" evidence="5">
    <location>
        <begin position="121"/>
        <end position="139"/>
    </location>
</feature>
<name>A0A928YSJ5_9SPHI</name>
<dbReference type="Proteomes" id="UP000616201">
    <property type="component" value="Unassembled WGS sequence"/>
</dbReference>
<feature type="transmembrane region" description="Helical" evidence="5">
    <location>
        <begin position="261"/>
        <end position="280"/>
    </location>
</feature>
<dbReference type="Gene3D" id="1.10.3730.20">
    <property type="match status" value="2"/>
</dbReference>
<dbReference type="SUPFAM" id="SSF103481">
    <property type="entry name" value="Multidrug resistance efflux transporter EmrE"/>
    <property type="match status" value="2"/>
</dbReference>
<accession>A0A928YSJ5</accession>
<proteinExistence type="predicted"/>
<feature type="transmembrane region" description="Helical" evidence="5">
    <location>
        <begin position="235"/>
        <end position="255"/>
    </location>
</feature>
<comment type="caution">
    <text evidence="7">The sequence shown here is derived from an EMBL/GenBank/DDBJ whole genome shotgun (WGS) entry which is preliminary data.</text>
</comment>
<evidence type="ECO:0000313" key="8">
    <source>
        <dbReference type="Proteomes" id="UP000616201"/>
    </source>
</evidence>
<keyword evidence="2 5" id="KW-0812">Transmembrane</keyword>
<evidence type="ECO:0000256" key="3">
    <source>
        <dbReference type="ARBA" id="ARBA00022989"/>
    </source>
</evidence>
<keyword evidence="8" id="KW-1185">Reference proteome</keyword>
<keyword evidence="3 5" id="KW-1133">Transmembrane helix</keyword>
<dbReference type="GO" id="GO:0016020">
    <property type="term" value="C:membrane"/>
    <property type="evidence" value="ECO:0007669"/>
    <property type="project" value="UniProtKB-SubCell"/>
</dbReference>
<evidence type="ECO:0000256" key="4">
    <source>
        <dbReference type="ARBA" id="ARBA00023136"/>
    </source>
</evidence>
<dbReference type="Pfam" id="PF00892">
    <property type="entry name" value="EamA"/>
    <property type="match status" value="2"/>
</dbReference>
<feature type="domain" description="EamA" evidence="6">
    <location>
        <begin position="8"/>
        <end position="136"/>
    </location>
</feature>
<organism evidence="7 8">
    <name type="scientific">Sphingobacterium hungaricum</name>
    <dbReference type="NCBI Taxonomy" id="2082723"/>
    <lineage>
        <taxon>Bacteria</taxon>
        <taxon>Pseudomonadati</taxon>
        <taxon>Bacteroidota</taxon>
        <taxon>Sphingobacteriia</taxon>
        <taxon>Sphingobacteriales</taxon>
        <taxon>Sphingobacteriaceae</taxon>
        <taxon>Sphingobacterium</taxon>
    </lineage>
</organism>
<dbReference type="AlphaFoldDB" id="A0A928YSJ5"/>
<keyword evidence="4 5" id="KW-0472">Membrane</keyword>
<dbReference type="InterPro" id="IPR037185">
    <property type="entry name" value="EmrE-like"/>
</dbReference>
<feature type="transmembrane region" description="Helical" evidence="5">
    <location>
        <begin position="92"/>
        <end position="114"/>
    </location>
</feature>
<reference evidence="7" key="1">
    <citation type="submission" date="2018-02" db="EMBL/GenBank/DDBJ databases">
        <authorList>
            <person name="Vasarhelyi B.M."/>
            <person name="Deshmukh S."/>
            <person name="Balint B."/>
            <person name="Kukolya J."/>
        </authorList>
    </citation>
    <scope>NUCLEOTIDE SEQUENCE</scope>
    <source>
        <strain evidence="7">KB22</strain>
    </source>
</reference>
<feature type="transmembrane region" description="Helical" evidence="5">
    <location>
        <begin position="145"/>
        <end position="165"/>
    </location>
</feature>
<dbReference type="RefSeq" id="WP_196936454.1">
    <property type="nucleotide sequence ID" value="NZ_MU158698.1"/>
</dbReference>
<evidence type="ECO:0000256" key="1">
    <source>
        <dbReference type="ARBA" id="ARBA00004141"/>
    </source>
</evidence>
<comment type="subcellular location">
    <subcellularLocation>
        <location evidence="1">Membrane</location>
        <topology evidence="1">Multi-pass membrane protein</topology>
    </subcellularLocation>
</comment>
<feature type="transmembrane region" description="Helical" evidence="5">
    <location>
        <begin position="68"/>
        <end position="86"/>
    </location>
</feature>
<feature type="transmembrane region" description="Helical" evidence="5">
    <location>
        <begin position="177"/>
        <end position="199"/>
    </location>
</feature>
<dbReference type="PANTHER" id="PTHR22911">
    <property type="entry name" value="ACYL-MALONYL CONDENSING ENZYME-RELATED"/>
    <property type="match status" value="1"/>
</dbReference>
<feature type="transmembrane region" description="Helical" evidence="5">
    <location>
        <begin position="205"/>
        <end position="223"/>
    </location>
</feature>
<protein>
    <submittedName>
        <fullName evidence="7">EamA family transporter</fullName>
    </submittedName>
</protein>
<evidence type="ECO:0000313" key="7">
    <source>
        <dbReference type="EMBL" id="MBE8714298.1"/>
    </source>
</evidence>
<sequence length="283" mass="32181">MNKIIFSKGVQYMIISALCFTIMQSLIKFMPKFSSFHHVFFRSIVGWILCVLVLSYQHVSLKGKNSKLLIYRGIIGTVSMVSFFYILTKIPFGSAVAFKYLSPIFTAIFAVLILKERIRPLQWFCFFISFIGIILLKGFDTRIAFFDVCIGLIAAVSGGLLYIVIRKIGDDDHPFVILHYFMLISIFASSIAVIPNWITPTLTDWIWFLLIGGIGFIAQLFFTSSVQDPGNQVSFLAVLRYLEVVFALIVGYYFFQETYTLQSFVGIFLIFGGLILSFTLKPK</sequence>
<evidence type="ECO:0000256" key="2">
    <source>
        <dbReference type="ARBA" id="ARBA00022692"/>
    </source>
</evidence>
<feature type="transmembrane region" description="Helical" evidence="5">
    <location>
        <begin position="12"/>
        <end position="30"/>
    </location>
</feature>
<feature type="domain" description="EamA" evidence="6">
    <location>
        <begin position="148"/>
        <end position="278"/>
    </location>
</feature>
<dbReference type="EMBL" id="PRDK01000006">
    <property type="protein sequence ID" value="MBE8714298.1"/>
    <property type="molecule type" value="Genomic_DNA"/>
</dbReference>
<dbReference type="PANTHER" id="PTHR22911:SF6">
    <property type="entry name" value="SOLUTE CARRIER FAMILY 35 MEMBER G1"/>
    <property type="match status" value="1"/>
</dbReference>
<dbReference type="InterPro" id="IPR000620">
    <property type="entry name" value="EamA_dom"/>
</dbReference>
<feature type="transmembrane region" description="Helical" evidence="5">
    <location>
        <begin position="36"/>
        <end position="56"/>
    </location>
</feature>
<evidence type="ECO:0000256" key="5">
    <source>
        <dbReference type="SAM" id="Phobius"/>
    </source>
</evidence>
<evidence type="ECO:0000259" key="6">
    <source>
        <dbReference type="Pfam" id="PF00892"/>
    </source>
</evidence>
<gene>
    <name evidence="7" type="ORF">C4F49_11450</name>
</gene>